<dbReference type="NCBIfam" id="TIGR01032">
    <property type="entry name" value="rplT_bact"/>
    <property type="match status" value="1"/>
</dbReference>
<comment type="function">
    <text evidence="5 6">Binds directly to 23S ribosomal RNA and is necessary for the in vitro assembly process of the 50S ribosomal subunit. It is not involved in the protein synthesizing functions of that subunit.</text>
</comment>
<dbReference type="Pfam" id="PF00453">
    <property type="entry name" value="Ribosomal_L20"/>
    <property type="match status" value="1"/>
</dbReference>
<dbReference type="RefSeq" id="WP_148708472.1">
    <property type="nucleotide sequence ID" value="NZ_AP018161.1"/>
</dbReference>
<keyword evidence="3 5" id="KW-0687">Ribonucleoprotein</keyword>
<dbReference type="EMBL" id="AP018161">
    <property type="protein sequence ID" value="BBA85125.1"/>
    <property type="molecule type" value="Genomic_DNA"/>
</dbReference>
<dbReference type="InterPro" id="IPR035566">
    <property type="entry name" value="Ribosomal_protein_bL20_C"/>
</dbReference>
<keyword evidence="5 6" id="KW-0694">RNA-binding</keyword>
<dbReference type="Gene3D" id="1.10.1900.20">
    <property type="entry name" value="Ribosomal protein L20"/>
    <property type="match status" value="1"/>
</dbReference>
<dbReference type="CDD" id="cd07026">
    <property type="entry name" value="Ribosomal_L20"/>
    <property type="match status" value="1"/>
</dbReference>
<accession>A0A2Z5T7Y5</accession>
<dbReference type="InterPro" id="IPR005813">
    <property type="entry name" value="Ribosomal_bL20"/>
</dbReference>
<comment type="similarity">
    <text evidence="1 5 6">Belongs to the bacterial ribosomal protein bL20 family.</text>
</comment>
<dbReference type="HAMAP" id="MF_00382">
    <property type="entry name" value="Ribosomal_bL20"/>
    <property type="match status" value="1"/>
</dbReference>
<reference evidence="7 8" key="1">
    <citation type="journal article" date="2017" name="Proc. Natl. Acad. Sci. U.S.A.">
        <title>Small genome symbiont underlies cuticle hardness in beetles.</title>
        <authorList>
            <person name="Anbutsu H."/>
            <person name="Moriyama M."/>
            <person name="Nikoh N."/>
            <person name="Hosokawa T."/>
            <person name="Futahashi R."/>
            <person name="Tanahashi M."/>
            <person name="Meng X.Y."/>
            <person name="Kuriwada T."/>
            <person name="Mori N."/>
            <person name="Oshima K."/>
            <person name="Hattori M."/>
            <person name="Fujie M."/>
            <person name="Satoh N."/>
            <person name="Maeda T."/>
            <person name="Shigenobu S."/>
            <person name="Koga R."/>
            <person name="Fukatsu T."/>
        </authorList>
    </citation>
    <scope>NUCLEOTIDE SEQUENCE [LARGE SCALE GENOMIC DNA]</scope>
    <source>
        <strain evidence="7">NARRFE1</strain>
    </source>
</reference>
<name>A0A2Z5T7Y5_9GAMM</name>
<dbReference type="GO" id="GO:1990904">
    <property type="term" value="C:ribonucleoprotein complex"/>
    <property type="evidence" value="ECO:0007669"/>
    <property type="project" value="UniProtKB-KW"/>
</dbReference>
<gene>
    <name evidence="5 7" type="primary">rplT</name>
    <name evidence="7" type="ORF">NARRFE1_01900</name>
</gene>
<evidence type="ECO:0000256" key="3">
    <source>
        <dbReference type="ARBA" id="ARBA00023274"/>
    </source>
</evidence>
<dbReference type="PANTHER" id="PTHR10986">
    <property type="entry name" value="39S RIBOSOMAL PROTEIN L20"/>
    <property type="match status" value="1"/>
</dbReference>
<evidence type="ECO:0000313" key="7">
    <source>
        <dbReference type="EMBL" id="BBA85125.1"/>
    </source>
</evidence>
<dbReference type="GO" id="GO:0003735">
    <property type="term" value="F:structural constituent of ribosome"/>
    <property type="evidence" value="ECO:0007669"/>
    <property type="project" value="InterPro"/>
</dbReference>
<evidence type="ECO:0000256" key="2">
    <source>
        <dbReference type="ARBA" id="ARBA00022980"/>
    </source>
</evidence>
<dbReference type="GO" id="GO:0000027">
    <property type="term" value="P:ribosomal large subunit assembly"/>
    <property type="evidence" value="ECO:0007669"/>
    <property type="project" value="UniProtKB-UniRule"/>
</dbReference>
<evidence type="ECO:0000256" key="1">
    <source>
        <dbReference type="ARBA" id="ARBA00007698"/>
    </source>
</evidence>
<dbReference type="OrthoDB" id="9808966at2"/>
<dbReference type="GO" id="GO:0006412">
    <property type="term" value="P:translation"/>
    <property type="evidence" value="ECO:0007669"/>
    <property type="project" value="InterPro"/>
</dbReference>
<evidence type="ECO:0000256" key="6">
    <source>
        <dbReference type="RuleBase" id="RU000560"/>
    </source>
</evidence>
<organism evidence="7 8">
    <name type="scientific">endosymbiont of Rhynchophorus ferrugineus</name>
    <dbReference type="NCBI Taxonomy" id="1972133"/>
    <lineage>
        <taxon>Bacteria</taxon>
        <taxon>Pseudomonadati</taxon>
        <taxon>Pseudomonadota</taxon>
        <taxon>Gammaproteobacteria</taxon>
        <taxon>Candidatus Nardonella</taxon>
    </lineage>
</organism>
<dbReference type="PRINTS" id="PR00062">
    <property type="entry name" value="RIBOSOMALL20"/>
</dbReference>
<keyword evidence="5 6" id="KW-0699">rRNA-binding</keyword>
<proteinExistence type="inferred from homology"/>
<evidence type="ECO:0000256" key="4">
    <source>
        <dbReference type="ARBA" id="ARBA00035172"/>
    </source>
</evidence>
<dbReference type="Proteomes" id="UP000289537">
    <property type="component" value="Chromosome"/>
</dbReference>
<dbReference type="Gene3D" id="6.10.160.10">
    <property type="match status" value="1"/>
</dbReference>
<dbReference type="AlphaFoldDB" id="A0A2Z5T7Y5"/>
<protein>
    <recommendedName>
        <fullName evidence="4 5">Large ribosomal subunit protein bL20</fullName>
    </recommendedName>
</protein>
<keyword evidence="8" id="KW-1185">Reference proteome</keyword>
<keyword evidence="2 5" id="KW-0689">Ribosomal protein</keyword>
<evidence type="ECO:0000256" key="5">
    <source>
        <dbReference type="HAMAP-Rule" id="MF_00382"/>
    </source>
</evidence>
<dbReference type="SUPFAM" id="SSF74731">
    <property type="entry name" value="Ribosomal protein L20"/>
    <property type="match status" value="1"/>
</dbReference>
<evidence type="ECO:0000313" key="8">
    <source>
        <dbReference type="Proteomes" id="UP000289537"/>
    </source>
</evidence>
<dbReference type="GO" id="GO:0019843">
    <property type="term" value="F:rRNA binding"/>
    <property type="evidence" value="ECO:0007669"/>
    <property type="project" value="UniProtKB-UniRule"/>
</dbReference>
<dbReference type="KEGG" id="eor:NARRFE1_01900"/>
<sequence>MIRSRPNVSSRNRRKKILKEAKGYYGARSKLFKTAKQSVIKSYQYSYIDRKKKKRNFRKNWIIRINAASRKYNINYSKLIYLLKKNNILINRKLLCNNIINNENYLNNIIKIIKN</sequence>
<dbReference type="GO" id="GO:0005840">
    <property type="term" value="C:ribosome"/>
    <property type="evidence" value="ECO:0007669"/>
    <property type="project" value="UniProtKB-KW"/>
</dbReference>